<dbReference type="OrthoDB" id="1666796at2759"/>
<dbReference type="EMBL" id="JAGPXD010000005">
    <property type="protein sequence ID" value="KAH7353793.1"/>
    <property type="molecule type" value="Genomic_DNA"/>
</dbReference>
<proteinExistence type="inferred from homology"/>
<dbReference type="GO" id="GO:0072657">
    <property type="term" value="P:protein localization to membrane"/>
    <property type="evidence" value="ECO:0007669"/>
    <property type="project" value="TreeGrafter"/>
</dbReference>
<keyword evidence="8 9" id="KW-0472">Membrane</keyword>
<feature type="transmembrane region" description="Helical" evidence="9">
    <location>
        <begin position="406"/>
        <end position="429"/>
    </location>
</feature>
<evidence type="ECO:0000256" key="6">
    <source>
        <dbReference type="ARBA" id="ARBA00022989"/>
    </source>
</evidence>
<evidence type="ECO:0000256" key="7">
    <source>
        <dbReference type="ARBA" id="ARBA00023034"/>
    </source>
</evidence>
<dbReference type="Proteomes" id="UP000813385">
    <property type="component" value="Unassembled WGS sequence"/>
</dbReference>
<evidence type="ECO:0000256" key="5">
    <source>
        <dbReference type="ARBA" id="ARBA00022729"/>
    </source>
</evidence>
<feature type="signal peptide" evidence="9">
    <location>
        <begin position="1"/>
        <end position="23"/>
    </location>
</feature>
<dbReference type="GO" id="GO:0016020">
    <property type="term" value="C:membrane"/>
    <property type="evidence" value="ECO:0007669"/>
    <property type="project" value="UniProtKB-SubCell"/>
</dbReference>
<comment type="subcellular location">
    <subcellularLocation>
        <location evidence="2">Golgi apparatus</location>
    </subcellularLocation>
    <subcellularLocation>
        <location evidence="1">Membrane</location>
        <topology evidence="1">Multi-pass membrane protein</topology>
    </subcellularLocation>
</comment>
<dbReference type="Pfam" id="PF02990">
    <property type="entry name" value="EMP70"/>
    <property type="match status" value="1"/>
</dbReference>
<keyword evidence="5 9" id="KW-0732">Signal</keyword>
<sequence>MRGTFRSGLGCALLAATILPVDGFFIPGWSTKSYRDTEPIPLLVNKIWSDKTQLQFAYYDLPFVCPPTGLRKPGSGLLSGQNIPLNLGEVLRGDRIAISDLDLAMGVDQNCTLLCERKVMRRDLTWTRALIGDSYVAEWIVDNLPGATSYVTMDKKRKYYSAGFKLGRVEKGPRESGGTLRYLLYNHHSIMIRYRRAPGPAGDRGEKVIVGFEVYPKSIAAGAGRTTDGCPVDATKPAEPFELELPWRRTTKHPSNQGPTNPADELVTIPYTYSVFFREDESIEYADRWDLYYVNEEQGGPIHWIGIINSLIVCGMLTAVVSTLLTRSVRADLRSRREALLETGPRLMEKLPVVIGEVEVDAADISGMTVSPRSSTDTLGGLEDLSATDWKLLRADIFHPPKNAHLLAPLVGSGMQILFMVLGLVSLGAMGVFGPSFRGGIVSVGIGLFVFAGLFSGYFSARVYRVLDAGPDFRRNALLTATLFPGMLFGTFFTLNLFVWAQASSTAIPFGTLLALVTLWLGVQVPLVYAGSFYGFHRAGAWENPSKPYRITSQSLPSEKNTPPSPSPIKKRRQPWYFTPIRALLLSGFVPFSVIVLELLSIFHSLYNNSGSAPYHTHRQLFFSSPSLSSALVPMITLLLLLATVSQTAIVSVHLHLCGPSTTASSQWWWRGFVSGASPAVWVFAYAAWYFHARLPFLGPVSVILYFGNALMASAVFGLLTGTVGFLSTYAFVRRIYG</sequence>
<evidence type="ECO:0000256" key="3">
    <source>
        <dbReference type="ARBA" id="ARBA00005227"/>
    </source>
</evidence>
<feature type="compositionally biased region" description="Polar residues" evidence="10">
    <location>
        <begin position="551"/>
        <end position="562"/>
    </location>
</feature>
<keyword evidence="6 9" id="KW-1133">Transmembrane helix</keyword>
<dbReference type="AlphaFoldDB" id="A0A8K0TA92"/>
<dbReference type="InterPro" id="IPR004240">
    <property type="entry name" value="EMP70"/>
</dbReference>
<dbReference type="PANTHER" id="PTHR10766">
    <property type="entry name" value="TRANSMEMBRANE 9 SUPERFAMILY PROTEIN"/>
    <property type="match status" value="1"/>
</dbReference>
<name>A0A8K0TA92_9PEZI</name>
<keyword evidence="7" id="KW-0333">Golgi apparatus</keyword>
<evidence type="ECO:0000256" key="4">
    <source>
        <dbReference type="ARBA" id="ARBA00022692"/>
    </source>
</evidence>
<evidence type="ECO:0000313" key="12">
    <source>
        <dbReference type="Proteomes" id="UP000813385"/>
    </source>
</evidence>
<evidence type="ECO:0000256" key="9">
    <source>
        <dbReference type="RuleBase" id="RU363079"/>
    </source>
</evidence>
<evidence type="ECO:0000256" key="1">
    <source>
        <dbReference type="ARBA" id="ARBA00004141"/>
    </source>
</evidence>
<keyword evidence="4 9" id="KW-0812">Transmembrane</keyword>
<comment type="caution">
    <text evidence="11">The sequence shown here is derived from an EMBL/GenBank/DDBJ whole genome shotgun (WGS) entry which is preliminary data.</text>
</comment>
<keyword evidence="12" id="KW-1185">Reference proteome</keyword>
<evidence type="ECO:0000256" key="2">
    <source>
        <dbReference type="ARBA" id="ARBA00004555"/>
    </source>
</evidence>
<feature type="transmembrane region" description="Helical" evidence="9">
    <location>
        <begin position="304"/>
        <end position="326"/>
    </location>
</feature>
<evidence type="ECO:0000256" key="8">
    <source>
        <dbReference type="ARBA" id="ARBA00023136"/>
    </source>
</evidence>
<accession>A0A8K0TA92</accession>
<gene>
    <name evidence="11" type="ORF">B0T11DRAFT_312320</name>
</gene>
<organism evidence="11 12">
    <name type="scientific">Plectosphaerella cucumerina</name>
    <dbReference type="NCBI Taxonomy" id="40658"/>
    <lineage>
        <taxon>Eukaryota</taxon>
        <taxon>Fungi</taxon>
        <taxon>Dikarya</taxon>
        <taxon>Ascomycota</taxon>
        <taxon>Pezizomycotina</taxon>
        <taxon>Sordariomycetes</taxon>
        <taxon>Hypocreomycetidae</taxon>
        <taxon>Glomerellales</taxon>
        <taxon>Plectosphaerellaceae</taxon>
        <taxon>Plectosphaerella</taxon>
    </lineage>
</organism>
<dbReference type="PANTHER" id="PTHR10766:SF55">
    <property type="entry name" value="TRANSMEMBRANE 9 SUPERFAMILY MEMBER 4"/>
    <property type="match status" value="1"/>
</dbReference>
<feature type="chain" id="PRO_5035487164" description="Transmembrane 9 superfamily member" evidence="9">
    <location>
        <begin position="24"/>
        <end position="738"/>
    </location>
</feature>
<feature type="transmembrane region" description="Helical" evidence="9">
    <location>
        <begin position="476"/>
        <end position="501"/>
    </location>
</feature>
<dbReference type="GO" id="GO:0005794">
    <property type="term" value="C:Golgi apparatus"/>
    <property type="evidence" value="ECO:0007669"/>
    <property type="project" value="UniProtKB-SubCell"/>
</dbReference>
<feature type="transmembrane region" description="Helical" evidence="9">
    <location>
        <begin position="631"/>
        <end position="657"/>
    </location>
</feature>
<feature type="transmembrane region" description="Helical" evidence="9">
    <location>
        <begin position="441"/>
        <end position="464"/>
    </location>
</feature>
<protein>
    <recommendedName>
        <fullName evidence="9">Transmembrane 9 superfamily member</fullName>
    </recommendedName>
</protein>
<feature type="region of interest" description="Disordered" evidence="10">
    <location>
        <begin position="551"/>
        <end position="571"/>
    </location>
</feature>
<feature type="transmembrane region" description="Helical" evidence="9">
    <location>
        <begin position="581"/>
        <end position="603"/>
    </location>
</feature>
<evidence type="ECO:0000313" key="11">
    <source>
        <dbReference type="EMBL" id="KAH7353793.1"/>
    </source>
</evidence>
<comment type="similarity">
    <text evidence="3 9">Belongs to the nonaspanin (TM9SF) (TC 9.A.2) family.</text>
</comment>
<feature type="transmembrane region" description="Helical" evidence="9">
    <location>
        <begin position="703"/>
        <end position="733"/>
    </location>
</feature>
<feature type="transmembrane region" description="Helical" evidence="9">
    <location>
        <begin position="669"/>
        <end position="691"/>
    </location>
</feature>
<feature type="transmembrane region" description="Helical" evidence="9">
    <location>
        <begin position="507"/>
        <end position="529"/>
    </location>
</feature>
<reference evidence="11" key="1">
    <citation type="journal article" date="2021" name="Nat. Commun.">
        <title>Genetic determinants of endophytism in the Arabidopsis root mycobiome.</title>
        <authorList>
            <person name="Mesny F."/>
            <person name="Miyauchi S."/>
            <person name="Thiergart T."/>
            <person name="Pickel B."/>
            <person name="Atanasova L."/>
            <person name="Karlsson M."/>
            <person name="Huettel B."/>
            <person name="Barry K.W."/>
            <person name="Haridas S."/>
            <person name="Chen C."/>
            <person name="Bauer D."/>
            <person name="Andreopoulos W."/>
            <person name="Pangilinan J."/>
            <person name="LaButti K."/>
            <person name="Riley R."/>
            <person name="Lipzen A."/>
            <person name="Clum A."/>
            <person name="Drula E."/>
            <person name="Henrissat B."/>
            <person name="Kohler A."/>
            <person name="Grigoriev I.V."/>
            <person name="Martin F.M."/>
            <person name="Hacquard S."/>
        </authorList>
    </citation>
    <scope>NUCLEOTIDE SEQUENCE</scope>
    <source>
        <strain evidence="11">MPI-CAGE-AT-0016</strain>
    </source>
</reference>
<evidence type="ECO:0000256" key="10">
    <source>
        <dbReference type="SAM" id="MobiDB-lite"/>
    </source>
</evidence>